<dbReference type="GO" id="GO:0020037">
    <property type="term" value="F:heme binding"/>
    <property type="evidence" value="ECO:0007669"/>
    <property type="project" value="InterPro"/>
</dbReference>
<protein>
    <submittedName>
        <fullName evidence="13">Gluconate 2-dehydrogenase cytochrome c subunit</fullName>
    </submittedName>
</protein>
<keyword evidence="9" id="KW-0472">Membrane</keyword>
<keyword evidence="2" id="KW-1003">Cell membrane</keyword>
<name>A0A0A2VYS8_BEABA</name>
<evidence type="ECO:0000256" key="7">
    <source>
        <dbReference type="ARBA" id="ARBA00022737"/>
    </source>
</evidence>
<keyword evidence="7" id="KW-0677">Repeat</keyword>
<dbReference type="GO" id="GO:0005506">
    <property type="term" value="F:iron ion binding"/>
    <property type="evidence" value="ECO:0007669"/>
    <property type="project" value="InterPro"/>
</dbReference>
<proteinExistence type="predicted"/>
<keyword evidence="6 11" id="KW-0732">Signal</keyword>
<organism evidence="13 14">
    <name type="scientific">Beauveria bassiana D1-5</name>
    <dbReference type="NCBI Taxonomy" id="1245745"/>
    <lineage>
        <taxon>Eukaryota</taxon>
        <taxon>Fungi</taxon>
        <taxon>Dikarya</taxon>
        <taxon>Ascomycota</taxon>
        <taxon>Pezizomycotina</taxon>
        <taxon>Sordariomycetes</taxon>
        <taxon>Hypocreomycetidae</taxon>
        <taxon>Hypocreales</taxon>
        <taxon>Cordycipitaceae</taxon>
        <taxon>Beauveria</taxon>
    </lineage>
</organism>
<dbReference type="GO" id="GO:0016614">
    <property type="term" value="F:oxidoreductase activity, acting on CH-OH group of donors"/>
    <property type="evidence" value="ECO:0007669"/>
    <property type="project" value="InterPro"/>
</dbReference>
<dbReference type="Gene3D" id="1.10.760.10">
    <property type="entry name" value="Cytochrome c-like domain"/>
    <property type="match status" value="3"/>
</dbReference>
<keyword evidence="3 10" id="KW-0349">Heme</keyword>
<evidence type="ECO:0000256" key="11">
    <source>
        <dbReference type="SAM" id="SignalP"/>
    </source>
</evidence>
<dbReference type="GO" id="GO:0009055">
    <property type="term" value="F:electron transfer activity"/>
    <property type="evidence" value="ECO:0007669"/>
    <property type="project" value="InterPro"/>
</dbReference>
<dbReference type="SUPFAM" id="SSF46626">
    <property type="entry name" value="Cytochrome c"/>
    <property type="match status" value="3"/>
</dbReference>
<dbReference type="AlphaFoldDB" id="A0A0A2VYS8"/>
<dbReference type="Pfam" id="PF00034">
    <property type="entry name" value="Cytochrom_C"/>
    <property type="match status" value="2"/>
</dbReference>
<evidence type="ECO:0000256" key="4">
    <source>
        <dbReference type="ARBA" id="ARBA00022660"/>
    </source>
</evidence>
<dbReference type="Proteomes" id="UP000030106">
    <property type="component" value="Unassembled WGS sequence"/>
</dbReference>
<reference evidence="13 14" key="1">
    <citation type="submission" date="2012-10" db="EMBL/GenBank/DDBJ databases">
        <title>Genome sequencing and analysis of entomopathogenic fungi Beauveria bassiana D1-5.</title>
        <authorList>
            <person name="Li Q."/>
            <person name="Wang L."/>
            <person name="Zhang Z."/>
            <person name="Wang Q."/>
            <person name="Ren J."/>
            <person name="Wang M."/>
            <person name="Xu W."/>
            <person name="Wang J."/>
            <person name="Lu Y."/>
            <person name="Du Q."/>
            <person name="Sun Z."/>
        </authorList>
    </citation>
    <scope>NUCLEOTIDE SEQUENCE [LARGE SCALE GENOMIC DNA]</scope>
    <source>
        <strain evidence="13 14">D1-5</strain>
    </source>
</reference>
<gene>
    <name evidence="13" type="ORF">BBAD15_g2916</name>
</gene>
<dbReference type="PANTHER" id="PTHR35008:SF8">
    <property type="entry name" value="ALCOHOL DEHYDROGENASE CYTOCHROME C SUBUNIT"/>
    <property type="match status" value="1"/>
</dbReference>
<feature type="chain" id="PRO_5001996169" evidence="11">
    <location>
        <begin position="24"/>
        <end position="400"/>
    </location>
</feature>
<accession>A0A0A2VYS8</accession>
<evidence type="ECO:0000256" key="8">
    <source>
        <dbReference type="ARBA" id="ARBA00023004"/>
    </source>
</evidence>
<sequence length="400" mass="42796">MKRILAAISILFSASGFAAVSQGEYVARASDCVACHTVDGGQAMAGGKKFSTPVGDIYSTNITPDKTHGIGSYSYEDFEKAVRRGIAKDGHALYPAMPYPSYAKMTDEDVKALYDYFMKEVTPAATANKENDIPLLLSARWPLRVWNGLFVDDVKSGGEVVEAHGDNAEKIKRGAYLVQGPGHCGACHTPRGMAMQEKGYDDSSPEFLSGAMIDGWYAPSLRGMNMSTQEVKDLLSKGRSQHHAIAGPMGEVVTQSTQYLTDADLEAIALYIANFKPQKNAATAVNAAVFSSPSDGKTLYMRYCSTCHSPDGKGTDFNVPSLVGNSAVMAKDPSSLIRVIADGAHTPQTQGNIPFMMPGYKGVLSDKEMTDVVNYVRGSWGNGAPAATEDEVKKIAGEGK</sequence>
<evidence type="ECO:0000256" key="10">
    <source>
        <dbReference type="PROSITE-ProRule" id="PRU00433"/>
    </source>
</evidence>
<dbReference type="InterPro" id="IPR014353">
    <property type="entry name" value="Membr-bd_ADH_cyt_c"/>
</dbReference>
<feature type="domain" description="Cytochrome c" evidence="12">
    <location>
        <begin position="291"/>
        <end position="380"/>
    </location>
</feature>
<evidence type="ECO:0000256" key="5">
    <source>
        <dbReference type="ARBA" id="ARBA00022723"/>
    </source>
</evidence>
<dbReference type="InterPro" id="IPR051459">
    <property type="entry name" value="Cytochrome_c-type_DH"/>
</dbReference>
<evidence type="ECO:0000256" key="3">
    <source>
        <dbReference type="ARBA" id="ARBA00022617"/>
    </source>
</evidence>
<evidence type="ECO:0000259" key="12">
    <source>
        <dbReference type="PROSITE" id="PS51007"/>
    </source>
</evidence>
<evidence type="ECO:0000256" key="6">
    <source>
        <dbReference type="ARBA" id="ARBA00022729"/>
    </source>
</evidence>
<keyword evidence="4" id="KW-0249">Electron transport</keyword>
<keyword evidence="4" id="KW-0813">Transport</keyword>
<evidence type="ECO:0000256" key="2">
    <source>
        <dbReference type="ARBA" id="ARBA00022475"/>
    </source>
</evidence>
<feature type="domain" description="Cytochrome c" evidence="12">
    <location>
        <begin position="169"/>
        <end position="276"/>
    </location>
</feature>
<dbReference type="EMBL" id="ANFO01000226">
    <property type="protein sequence ID" value="KGQ11320.1"/>
    <property type="molecule type" value="Genomic_DNA"/>
</dbReference>
<dbReference type="InterPro" id="IPR009056">
    <property type="entry name" value="Cyt_c-like_dom"/>
</dbReference>
<comment type="caution">
    <text evidence="13">The sequence shown here is derived from an EMBL/GenBank/DDBJ whole genome shotgun (WGS) entry which is preliminary data.</text>
</comment>
<dbReference type="InterPro" id="IPR036909">
    <property type="entry name" value="Cyt_c-like_dom_sf"/>
</dbReference>
<dbReference type="GO" id="GO:0005886">
    <property type="term" value="C:plasma membrane"/>
    <property type="evidence" value="ECO:0007669"/>
    <property type="project" value="UniProtKB-SubCell"/>
</dbReference>
<feature type="signal peptide" evidence="11">
    <location>
        <begin position="1"/>
        <end position="23"/>
    </location>
</feature>
<feature type="domain" description="Cytochrome c" evidence="12">
    <location>
        <begin position="18"/>
        <end position="121"/>
    </location>
</feature>
<evidence type="ECO:0000256" key="1">
    <source>
        <dbReference type="ARBA" id="ARBA00004236"/>
    </source>
</evidence>
<evidence type="ECO:0000256" key="9">
    <source>
        <dbReference type="ARBA" id="ARBA00023136"/>
    </source>
</evidence>
<keyword evidence="4" id="KW-0679">Respiratory chain</keyword>
<comment type="subcellular location">
    <subcellularLocation>
        <location evidence="1">Cell membrane</location>
    </subcellularLocation>
</comment>
<dbReference type="HOGENOM" id="CLU_028594_0_0_1"/>
<dbReference type="PROSITE" id="PS51007">
    <property type="entry name" value="CYTC"/>
    <property type="match status" value="3"/>
</dbReference>
<evidence type="ECO:0000313" key="13">
    <source>
        <dbReference type="EMBL" id="KGQ11320.1"/>
    </source>
</evidence>
<keyword evidence="5 10" id="KW-0479">Metal-binding</keyword>
<evidence type="ECO:0000313" key="14">
    <source>
        <dbReference type="Proteomes" id="UP000030106"/>
    </source>
</evidence>
<dbReference type="PANTHER" id="PTHR35008">
    <property type="entry name" value="BLL4482 PROTEIN-RELATED"/>
    <property type="match status" value="1"/>
</dbReference>
<keyword evidence="8 10" id="KW-0408">Iron</keyword>
<dbReference type="PIRSF" id="PIRSF000018">
    <property type="entry name" value="Mb_ADH_cyt_c"/>
    <property type="match status" value="1"/>
</dbReference>